<dbReference type="EMBL" id="FOHU01000019">
    <property type="protein sequence ID" value="SET67868.1"/>
    <property type="molecule type" value="Genomic_DNA"/>
</dbReference>
<organism evidence="2 3">
    <name type="scientific">Natronincola peptidivorans</name>
    <dbReference type="NCBI Taxonomy" id="426128"/>
    <lineage>
        <taxon>Bacteria</taxon>
        <taxon>Bacillati</taxon>
        <taxon>Bacillota</taxon>
        <taxon>Clostridia</taxon>
        <taxon>Peptostreptococcales</taxon>
        <taxon>Natronincolaceae</taxon>
        <taxon>Natronincola</taxon>
    </lineage>
</organism>
<dbReference type="InterPro" id="IPR012452">
    <property type="entry name" value="DUF1657"/>
</dbReference>
<feature type="region of interest" description="Disordered" evidence="1">
    <location>
        <begin position="61"/>
        <end position="96"/>
    </location>
</feature>
<evidence type="ECO:0008006" key="4">
    <source>
        <dbReference type="Google" id="ProtNLM"/>
    </source>
</evidence>
<dbReference type="OrthoDB" id="2902550at2"/>
<evidence type="ECO:0000256" key="1">
    <source>
        <dbReference type="SAM" id="MobiDB-lite"/>
    </source>
</evidence>
<reference evidence="2 3" key="1">
    <citation type="submission" date="2016-10" db="EMBL/GenBank/DDBJ databases">
        <authorList>
            <person name="de Groot N.N."/>
        </authorList>
    </citation>
    <scope>NUCLEOTIDE SEQUENCE [LARGE SCALE GENOMIC DNA]</scope>
    <source>
        <strain evidence="2 3">DSM 18979</strain>
    </source>
</reference>
<gene>
    <name evidence="2" type="ORF">SAMN05660297_03123</name>
</gene>
<dbReference type="Proteomes" id="UP000199568">
    <property type="component" value="Unassembled WGS sequence"/>
</dbReference>
<dbReference type="RefSeq" id="WP_090446187.1">
    <property type="nucleotide sequence ID" value="NZ_FOHU01000019.1"/>
</dbReference>
<sequence length="96" mass="11256">MTTINKLEQALNSARSLQSDLKTFSMDTEDQQAKQMFNQLSTNLENTVQMLQSRVDFVNSEEPQYLQQSMGMQQQNKQQQNQQKNQQSKQQQNKLQ</sequence>
<name>A0A1I0GCW2_9FIRM</name>
<dbReference type="STRING" id="426128.SAMN05660297_03123"/>
<evidence type="ECO:0000313" key="3">
    <source>
        <dbReference type="Proteomes" id="UP000199568"/>
    </source>
</evidence>
<dbReference type="Pfam" id="PF07870">
    <property type="entry name" value="DUF1657"/>
    <property type="match status" value="1"/>
</dbReference>
<accession>A0A1I0GCW2</accession>
<feature type="compositionally biased region" description="Low complexity" evidence="1">
    <location>
        <begin position="66"/>
        <end position="96"/>
    </location>
</feature>
<evidence type="ECO:0000313" key="2">
    <source>
        <dbReference type="EMBL" id="SET67868.1"/>
    </source>
</evidence>
<keyword evidence="3" id="KW-1185">Reference proteome</keyword>
<protein>
    <recommendedName>
        <fullName evidence="4">DUF1657 domain-containing protein</fullName>
    </recommendedName>
</protein>
<proteinExistence type="predicted"/>
<dbReference type="AlphaFoldDB" id="A0A1I0GCW2"/>